<dbReference type="SUPFAM" id="SSF46785">
    <property type="entry name" value="Winged helix' DNA-binding domain"/>
    <property type="match status" value="1"/>
</dbReference>
<dbReference type="InterPro" id="IPR036388">
    <property type="entry name" value="WH-like_DNA-bd_sf"/>
</dbReference>
<evidence type="ECO:0000313" key="3">
    <source>
        <dbReference type="Proteomes" id="UP000294901"/>
    </source>
</evidence>
<dbReference type="EMBL" id="SNWR01000002">
    <property type="protein sequence ID" value="TDO32474.1"/>
    <property type="molecule type" value="Genomic_DNA"/>
</dbReference>
<name>A0A4R6J9Y6_9ACTN</name>
<dbReference type="AlphaFoldDB" id="A0A4R6J9Y6"/>
<dbReference type="PANTHER" id="PTHR43252:SF6">
    <property type="entry name" value="NEGATIVE TRANSCRIPTION REGULATOR PADR"/>
    <property type="match status" value="1"/>
</dbReference>
<reference evidence="2 3" key="1">
    <citation type="submission" date="2019-03" db="EMBL/GenBank/DDBJ databases">
        <title>Sequencing the genomes of 1000 actinobacteria strains.</title>
        <authorList>
            <person name="Klenk H.-P."/>
        </authorList>
    </citation>
    <scope>NUCLEOTIDE SEQUENCE [LARGE SCALE GENOMIC DNA]</scope>
    <source>
        <strain evidence="2 3">DSM 43805</strain>
    </source>
</reference>
<comment type="caution">
    <text evidence="2">The sequence shown here is derived from an EMBL/GenBank/DDBJ whole genome shotgun (WGS) entry which is preliminary data.</text>
</comment>
<dbReference type="InterPro" id="IPR036390">
    <property type="entry name" value="WH_DNA-bd_sf"/>
</dbReference>
<dbReference type="Proteomes" id="UP000294901">
    <property type="component" value="Unassembled WGS sequence"/>
</dbReference>
<dbReference type="PANTHER" id="PTHR43252">
    <property type="entry name" value="TRANSCRIPTIONAL REGULATOR YQJI"/>
    <property type="match status" value="1"/>
</dbReference>
<evidence type="ECO:0000313" key="2">
    <source>
        <dbReference type="EMBL" id="TDO32474.1"/>
    </source>
</evidence>
<dbReference type="Gene3D" id="1.10.10.10">
    <property type="entry name" value="Winged helix-like DNA-binding domain superfamily/Winged helix DNA-binding domain"/>
    <property type="match status" value="1"/>
</dbReference>
<proteinExistence type="predicted"/>
<feature type="domain" description="Transcription regulator PadR N-terminal" evidence="1">
    <location>
        <begin position="29"/>
        <end position="101"/>
    </location>
</feature>
<organism evidence="2 3">
    <name type="scientific">Paractinoplanes brasiliensis</name>
    <dbReference type="NCBI Taxonomy" id="52695"/>
    <lineage>
        <taxon>Bacteria</taxon>
        <taxon>Bacillati</taxon>
        <taxon>Actinomycetota</taxon>
        <taxon>Actinomycetes</taxon>
        <taxon>Micromonosporales</taxon>
        <taxon>Micromonosporaceae</taxon>
        <taxon>Paractinoplanes</taxon>
    </lineage>
</organism>
<dbReference type="InterPro" id="IPR005149">
    <property type="entry name" value="Tscrpt_reg_PadR_N"/>
</dbReference>
<evidence type="ECO:0000259" key="1">
    <source>
        <dbReference type="Pfam" id="PF03551"/>
    </source>
</evidence>
<gene>
    <name evidence="2" type="ORF">C8E87_7938</name>
</gene>
<sequence length="197" mass="22330">MLTMKMQDGSTPSVYSRRIVMRMTVPLTLLGLLEREPRHGYDLKRDYDAFFGRDKPLSFGQVYSTLSRLARDGKVVISDPEAGAGPDRKRYVITDRGATEVGAWLTEPVAPEPHLQTVLFAKVTLALLLDRPAEQYLDTQRAAHMQRMRELTQVKRSGSLVDSLLADHALFHIEADLRWIDLTAARLDALAREVRNR</sequence>
<dbReference type="Pfam" id="PF03551">
    <property type="entry name" value="PadR"/>
    <property type="match status" value="1"/>
</dbReference>
<accession>A0A4R6J9Y6</accession>
<keyword evidence="3" id="KW-1185">Reference proteome</keyword>
<protein>
    <submittedName>
        <fullName evidence="2">PadR family transcriptional regulator</fullName>
    </submittedName>
</protein>